<feature type="transmembrane region" description="Helical" evidence="1">
    <location>
        <begin position="465"/>
        <end position="491"/>
    </location>
</feature>
<accession>A0ABD1EBJ3</accession>
<dbReference type="SUPFAM" id="SSF103473">
    <property type="entry name" value="MFS general substrate transporter"/>
    <property type="match status" value="1"/>
</dbReference>
<evidence type="ECO:0000256" key="1">
    <source>
        <dbReference type="SAM" id="Phobius"/>
    </source>
</evidence>
<dbReference type="InterPro" id="IPR036259">
    <property type="entry name" value="MFS_trans_sf"/>
</dbReference>
<keyword evidence="1" id="KW-0812">Transmembrane</keyword>
<feature type="transmembrane region" description="Helical" evidence="1">
    <location>
        <begin position="20"/>
        <end position="44"/>
    </location>
</feature>
<dbReference type="EMBL" id="JBDJPC010000009">
    <property type="protein sequence ID" value="KAL1491785.1"/>
    <property type="molecule type" value="Genomic_DNA"/>
</dbReference>
<organism evidence="2 3">
    <name type="scientific">Hypothenemus hampei</name>
    <name type="common">Coffee berry borer</name>
    <dbReference type="NCBI Taxonomy" id="57062"/>
    <lineage>
        <taxon>Eukaryota</taxon>
        <taxon>Metazoa</taxon>
        <taxon>Ecdysozoa</taxon>
        <taxon>Arthropoda</taxon>
        <taxon>Hexapoda</taxon>
        <taxon>Insecta</taxon>
        <taxon>Pterygota</taxon>
        <taxon>Neoptera</taxon>
        <taxon>Endopterygota</taxon>
        <taxon>Coleoptera</taxon>
        <taxon>Polyphaga</taxon>
        <taxon>Cucujiformia</taxon>
        <taxon>Curculionidae</taxon>
        <taxon>Scolytinae</taxon>
        <taxon>Hypothenemus</taxon>
    </lineage>
</organism>
<feature type="transmembrane region" description="Helical" evidence="1">
    <location>
        <begin position="437"/>
        <end position="459"/>
    </location>
</feature>
<feature type="transmembrane region" description="Helical" evidence="1">
    <location>
        <begin position="56"/>
        <end position="75"/>
    </location>
</feature>
<dbReference type="Gene3D" id="1.20.1250.20">
    <property type="entry name" value="MFS general substrate transporter like domains"/>
    <property type="match status" value="1"/>
</dbReference>
<protein>
    <submittedName>
        <fullName evidence="2">Uncharacterized protein</fullName>
    </submittedName>
</protein>
<feature type="transmembrane region" description="Helical" evidence="1">
    <location>
        <begin position="402"/>
        <end position="425"/>
    </location>
</feature>
<feature type="transmembrane region" description="Helical" evidence="1">
    <location>
        <begin position="348"/>
        <end position="370"/>
    </location>
</feature>
<gene>
    <name evidence="2" type="ORF">ABEB36_012329</name>
</gene>
<dbReference type="PANTHER" id="PTHR11360">
    <property type="entry name" value="MONOCARBOXYLATE TRANSPORTER"/>
    <property type="match status" value="1"/>
</dbReference>
<comment type="caution">
    <text evidence="2">The sequence shown here is derived from an EMBL/GenBank/DDBJ whole genome shotgun (WGS) entry which is preliminary data.</text>
</comment>
<keyword evidence="3" id="KW-1185">Reference proteome</keyword>
<evidence type="ECO:0000313" key="3">
    <source>
        <dbReference type="Proteomes" id="UP001566132"/>
    </source>
</evidence>
<keyword evidence="1" id="KW-0472">Membrane</keyword>
<keyword evidence="1" id="KW-1133">Transmembrane helix</keyword>
<dbReference type="Proteomes" id="UP001566132">
    <property type="component" value="Unassembled WGS sequence"/>
</dbReference>
<name>A0ABD1EBJ3_HYPHA</name>
<reference evidence="2 3" key="1">
    <citation type="submission" date="2024-05" db="EMBL/GenBank/DDBJ databases">
        <title>Genetic variation in Jamaican populations of the coffee berry borer (Hypothenemus hampei).</title>
        <authorList>
            <person name="Errbii M."/>
            <person name="Myrie A."/>
        </authorList>
    </citation>
    <scope>NUCLEOTIDE SEQUENCE [LARGE SCALE GENOMIC DNA]</scope>
    <source>
        <strain evidence="2">JA-Hopewell-2020-01-JO</strain>
        <tissue evidence="2">Whole body</tissue>
    </source>
</reference>
<sequence length="508" mass="56581">MASFGNGYQLLRLFFGYYPYLLNSAIHIGTTHCYIIGVMLFPVLMEEILPHLPWRTKFRIIGGMLGICGISGLVYKPIKATKVEKIVQFGEVSQIHSSYTVNNEVEVKGGTGISAMIQRFRNILFPTISEVSASQTDANSRQTSSTSTDINFYLNKEEDDDDMKSSYIPPSSQEILRMEGSLNTPSTINRIAPIKIPVKSVCYERCNKCLVFSHCCHCCLKPHQISLTHINRPLYRDDIFYCGSIFRLSQISTPTVPVNKGLPSLAYTVSVSRAATQKDLAQQTQCVCCPEAYLRVFATMLNIQMLKSPSFVVLLISGYLSLMTTYIVFAYISISAVQVGISQDFSKMLFSIIGVSNTIGRAVCGCISCYPSLDMNMISWITICIAGISIFFAAFSTSEVQFAVICVIYGFTLASFAVLRALVFVDMFGLENLTNCFGLNMIFQSVAAFTGTPLANFILKMTSNNFMVVFIFVGSVLVVSGVLLIPLKFILKWEQNRKRRVTFNDFKN</sequence>
<dbReference type="InterPro" id="IPR050327">
    <property type="entry name" value="Proton-linked_MCT"/>
</dbReference>
<proteinExistence type="predicted"/>
<feature type="transmembrane region" description="Helical" evidence="1">
    <location>
        <begin position="311"/>
        <end position="336"/>
    </location>
</feature>
<dbReference type="AlphaFoldDB" id="A0ABD1EBJ3"/>
<evidence type="ECO:0000313" key="2">
    <source>
        <dbReference type="EMBL" id="KAL1491785.1"/>
    </source>
</evidence>
<dbReference type="PANTHER" id="PTHR11360:SF238">
    <property type="entry name" value="SD10469P"/>
    <property type="match status" value="1"/>
</dbReference>
<feature type="transmembrane region" description="Helical" evidence="1">
    <location>
        <begin position="377"/>
        <end position="396"/>
    </location>
</feature>